<accession>A0A7Z7EU71</accession>
<evidence type="ECO:0000256" key="6">
    <source>
        <dbReference type="ARBA" id="ARBA00039592"/>
    </source>
</evidence>
<dbReference type="PROSITE" id="PS50949">
    <property type="entry name" value="HTH_GNTR"/>
    <property type="match status" value="1"/>
</dbReference>
<dbReference type="RefSeq" id="WP_169930488.1">
    <property type="nucleotide sequence ID" value="NZ_PIPR01000001.1"/>
</dbReference>
<evidence type="ECO:0000256" key="4">
    <source>
        <dbReference type="ARBA" id="ARBA00023163"/>
    </source>
</evidence>
<dbReference type="NCBIfam" id="NF007001">
    <property type="entry name" value="PRK09464.1"/>
    <property type="match status" value="1"/>
</dbReference>
<dbReference type="InterPro" id="IPR008920">
    <property type="entry name" value="TF_FadR/GntR_C"/>
</dbReference>
<dbReference type="PANTHER" id="PTHR43537:SF34">
    <property type="entry name" value="PYRUVATE DEHYDROGENASE COMPLEX REPRESSOR"/>
    <property type="match status" value="1"/>
</dbReference>
<evidence type="ECO:0000259" key="7">
    <source>
        <dbReference type="PROSITE" id="PS50949"/>
    </source>
</evidence>
<keyword evidence="3" id="KW-0238">DNA-binding</keyword>
<dbReference type="InterPro" id="IPR011711">
    <property type="entry name" value="GntR_C"/>
</dbReference>
<protein>
    <recommendedName>
        <fullName evidence="6">Pyruvate dehydrogenase complex repressor</fullName>
    </recommendedName>
</protein>
<sequence length="260" mass="29246">MAFERIQQTKLSDVIMQRIEGMIVDGTLEAGARLPSERDLAHQFSVSRPSLREAIQKLEARGLLERRQGGGTYVVDNLQQRVAEPLLDLLTKHPESQFDLLEFRHALEGISSYYAALRGTAADLERVQVSFEAISRVDATDIVALATALTEFNLCICEASHNVILLHLVRSMQPLLQKNIQQNLQDLAHKPGIVQQLHEHRQLIVAAIAAGEPEQAREACHQLLAYIENALLTLNREQSRMLRSLRRTNNAEHKLGKDKV</sequence>
<dbReference type="Proteomes" id="UP000287766">
    <property type="component" value="Unassembled WGS sequence"/>
</dbReference>
<evidence type="ECO:0000313" key="8">
    <source>
        <dbReference type="EMBL" id="RUO41755.1"/>
    </source>
</evidence>
<dbReference type="InterPro" id="IPR036388">
    <property type="entry name" value="WH-like_DNA-bd_sf"/>
</dbReference>
<dbReference type="GO" id="GO:0003677">
    <property type="term" value="F:DNA binding"/>
    <property type="evidence" value="ECO:0007669"/>
    <property type="project" value="UniProtKB-KW"/>
</dbReference>
<dbReference type="PRINTS" id="PR00035">
    <property type="entry name" value="HTHGNTR"/>
</dbReference>
<dbReference type="AlphaFoldDB" id="A0A7Z7EU71"/>
<feature type="domain" description="HTH gntR-type" evidence="7">
    <location>
        <begin position="9"/>
        <end position="77"/>
    </location>
</feature>
<name>A0A7Z7EU71_9GAMM</name>
<keyword evidence="1" id="KW-0678">Repressor</keyword>
<evidence type="ECO:0000313" key="9">
    <source>
        <dbReference type="Proteomes" id="UP000287766"/>
    </source>
</evidence>
<proteinExistence type="predicted"/>
<dbReference type="InterPro" id="IPR036390">
    <property type="entry name" value="WH_DNA-bd_sf"/>
</dbReference>
<evidence type="ECO:0000256" key="5">
    <source>
        <dbReference type="ARBA" id="ARBA00037357"/>
    </source>
</evidence>
<keyword evidence="4" id="KW-0804">Transcription</keyword>
<evidence type="ECO:0000256" key="1">
    <source>
        <dbReference type="ARBA" id="ARBA00022491"/>
    </source>
</evidence>
<comment type="function">
    <text evidence="5">Transcriptional repressor for the pyruvate dehydrogenase complex genes aceEF and lpd.</text>
</comment>
<dbReference type="SUPFAM" id="SSF48008">
    <property type="entry name" value="GntR ligand-binding domain-like"/>
    <property type="match status" value="1"/>
</dbReference>
<dbReference type="EMBL" id="PIPR01000001">
    <property type="protein sequence ID" value="RUO41755.1"/>
    <property type="molecule type" value="Genomic_DNA"/>
</dbReference>
<keyword evidence="8" id="KW-0670">Pyruvate</keyword>
<keyword evidence="9" id="KW-1185">Reference proteome</keyword>
<evidence type="ECO:0000256" key="2">
    <source>
        <dbReference type="ARBA" id="ARBA00023015"/>
    </source>
</evidence>
<dbReference type="SMART" id="SM00895">
    <property type="entry name" value="FCD"/>
    <property type="match status" value="1"/>
</dbReference>
<dbReference type="Gene3D" id="1.20.120.530">
    <property type="entry name" value="GntR ligand-binding domain-like"/>
    <property type="match status" value="1"/>
</dbReference>
<comment type="caution">
    <text evidence="8">The sequence shown here is derived from an EMBL/GenBank/DDBJ whole genome shotgun (WGS) entry which is preliminary data.</text>
</comment>
<dbReference type="InterPro" id="IPR000524">
    <property type="entry name" value="Tscrpt_reg_HTH_GntR"/>
</dbReference>
<dbReference type="SUPFAM" id="SSF46785">
    <property type="entry name" value="Winged helix' DNA-binding domain"/>
    <property type="match status" value="1"/>
</dbReference>
<dbReference type="GO" id="GO:0003700">
    <property type="term" value="F:DNA-binding transcription factor activity"/>
    <property type="evidence" value="ECO:0007669"/>
    <property type="project" value="InterPro"/>
</dbReference>
<dbReference type="SMART" id="SM00345">
    <property type="entry name" value="HTH_GNTR"/>
    <property type="match status" value="1"/>
</dbReference>
<dbReference type="Gene3D" id="1.10.10.10">
    <property type="entry name" value="Winged helix-like DNA-binding domain superfamily/Winged helix DNA-binding domain"/>
    <property type="match status" value="1"/>
</dbReference>
<gene>
    <name evidence="8" type="ORF">CWE22_06255</name>
</gene>
<reference evidence="9" key="1">
    <citation type="journal article" date="2018" name="Front. Microbiol.">
        <title>Genome-Based Analysis Reveals the Taxonomy and Diversity of the Family Idiomarinaceae.</title>
        <authorList>
            <person name="Liu Y."/>
            <person name="Lai Q."/>
            <person name="Shao Z."/>
        </authorList>
    </citation>
    <scope>NUCLEOTIDE SEQUENCE [LARGE SCALE GENOMIC DNA]</scope>
    <source>
        <strain evidence="9">KYW314</strain>
    </source>
</reference>
<dbReference type="CDD" id="cd07377">
    <property type="entry name" value="WHTH_GntR"/>
    <property type="match status" value="1"/>
</dbReference>
<dbReference type="Pfam" id="PF07729">
    <property type="entry name" value="FCD"/>
    <property type="match status" value="1"/>
</dbReference>
<organism evidence="8 9">
    <name type="scientific">Pseudidiomarina aestuarii</name>
    <dbReference type="NCBI Taxonomy" id="624146"/>
    <lineage>
        <taxon>Bacteria</taxon>
        <taxon>Pseudomonadati</taxon>
        <taxon>Pseudomonadota</taxon>
        <taxon>Gammaproteobacteria</taxon>
        <taxon>Alteromonadales</taxon>
        <taxon>Idiomarinaceae</taxon>
        <taxon>Pseudidiomarina</taxon>
    </lineage>
</organism>
<keyword evidence="2" id="KW-0805">Transcription regulation</keyword>
<evidence type="ECO:0000256" key="3">
    <source>
        <dbReference type="ARBA" id="ARBA00023125"/>
    </source>
</evidence>
<dbReference type="PANTHER" id="PTHR43537">
    <property type="entry name" value="TRANSCRIPTIONAL REGULATOR, GNTR FAMILY"/>
    <property type="match status" value="1"/>
</dbReference>
<dbReference type="Pfam" id="PF00392">
    <property type="entry name" value="GntR"/>
    <property type="match status" value="1"/>
</dbReference>